<name>A0A2A9PEH4_OPHUN</name>
<protein>
    <submittedName>
        <fullName evidence="2">Uncharacterized protein</fullName>
    </submittedName>
</protein>
<dbReference type="Proteomes" id="UP000037136">
    <property type="component" value="Unassembled WGS sequence"/>
</dbReference>
<accession>A0A2A9PEH4</accession>
<keyword evidence="1" id="KW-0472">Membrane</keyword>
<organism evidence="2 3">
    <name type="scientific">Ophiocordyceps unilateralis</name>
    <name type="common">Zombie-ant fungus</name>
    <name type="synonym">Torrubia unilateralis</name>
    <dbReference type="NCBI Taxonomy" id="268505"/>
    <lineage>
        <taxon>Eukaryota</taxon>
        <taxon>Fungi</taxon>
        <taxon>Dikarya</taxon>
        <taxon>Ascomycota</taxon>
        <taxon>Pezizomycotina</taxon>
        <taxon>Sordariomycetes</taxon>
        <taxon>Hypocreomycetidae</taxon>
        <taxon>Hypocreales</taxon>
        <taxon>Ophiocordycipitaceae</taxon>
        <taxon>Ophiocordyceps</taxon>
    </lineage>
</organism>
<dbReference type="AlphaFoldDB" id="A0A2A9PEH4"/>
<feature type="transmembrane region" description="Helical" evidence="1">
    <location>
        <begin position="6"/>
        <end position="33"/>
    </location>
</feature>
<reference evidence="2 3" key="1">
    <citation type="journal article" date="2015" name="BMC Genomics">
        <title>Gene expression during zombie ant biting behavior reflects the complexity underlying fungal parasitic behavioral manipulation.</title>
        <authorList>
            <person name="de Bekker C."/>
            <person name="Ohm R.A."/>
            <person name="Loreto R.G."/>
            <person name="Sebastian A."/>
            <person name="Albert I."/>
            <person name="Merrow M."/>
            <person name="Brachmann A."/>
            <person name="Hughes D.P."/>
        </authorList>
    </citation>
    <scope>NUCLEOTIDE SEQUENCE [LARGE SCALE GENOMIC DNA]</scope>
    <source>
        <strain evidence="2 3">SC16a</strain>
    </source>
</reference>
<dbReference type="EMBL" id="LAZP02000177">
    <property type="protein sequence ID" value="PFH59728.1"/>
    <property type="molecule type" value="Genomic_DNA"/>
</dbReference>
<gene>
    <name evidence="2" type="ORF">XA68_11938</name>
</gene>
<evidence type="ECO:0000313" key="2">
    <source>
        <dbReference type="EMBL" id="PFH59728.1"/>
    </source>
</evidence>
<keyword evidence="3" id="KW-1185">Reference proteome</keyword>
<evidence type="ECO:0000256" key="1">
    <source>
        <dbReference type="SAM" id="Phobius"/>
    </source>
</evidence>
<keyword evidence="1" id="KW-1133">Transmembrane helix</keyword>
<comment type="caution">
    <text evidence="2">The sequence shown here is derived from an EMBL/GenBank/DDBJ whole genome shotgun (WGS) entry which is preliminary data.</text>
</comment>
<evidence type="ECO:0000313" key="3">
    <source>
        <dbReference type="Proteomes" id="UP000037136"/>
    </source>
</evidence>
<keyword evidence="1" id="KW-0812">Transmembrane</keyword>
<sequence length="133" mass="14929">MESGWLWIHVLYCVLSTLYSLPVALSTPFPLSLSCYHLDSRRRVGRQVREASHCQLEGGISLIHQRLRQVPAEIDQHGCACLSEEELTIGRCLSLTSHHFSSPRLSLPATLFFLVETVLERCLGTHLTILSST</sequence>
<reference evidence="2 3" key="2">
    <citation type="journal article" date="2017" name="Sci. Rep.">
        <title>Ant-infecting Ophiocordyceps genomes reveal a high diversity of potential behavioral manipulation genes and a possible major role for enterotoxins.</title>
        <authorList>
            <person name="de Bekker C."/>
            <person name="Ohm R.A."/>
            <person name="Evans H.C."/>
            <person name="Brachmann A."/>
            <person name="Hughes D.P."/>
        </authorList>
    </citation>
    <scope>NUCLEOTIDE SEQUENCE [LARGE SCALE GENOMIC DNA]</scope>
    <source>
        <strain evidence="2 3">SC16a</strain>
    </source>
</reference>
<proteinExistence type="predicted"/>